<feature type="binding site" evidence="3">
    <location>
        <position position="171"/>
    </location>
    <ligand>
        <name>a divalent metal cation</name>
        <dbReference type="ChEBI" id="CHEBI:60240"/>
        <label>1</label>
    </ligand>
</feature>
<feature type="binding site" evidence="3">
    <location>
        <position position="49"/>
    </location>
    <ligand>
        <name>a divalent metal cation</name>
        <dbReference type="ChEBI" id="CHEBI:60240"/>
        <label>1</label>
    </ligand>
</feature>
<comment type="similarity">
    <text evidence="1">Belongs to the GTP cyclohydrolase I type 2/NIF3 family.</text>
</comment>
<dbReference type="Gene3D" id="3.40.1390.30">
    <property type="entry name" value="NIF3 (NGG1p interacting factor 3)-like"/>
    <property type="match status" value="1"/>
</dbReference>
<evidence type="ECO:0000313" key="5">
    <source>
        <dbReference type="Proteomes" id="UP000007718"/>
    </source>
</evidence>
<organism evidence="4 5">
    <name type="scientific">Deinococcus proteolyticus (strain ATCC 35074 / DSM 20540 / JCM 6276 / NBRC 101906 / NCIMB 13154 / VKM Ac-1939 / CCM 2703 / MRP)</name>
    <dbReference type="NCBI Taxonomy" id="693977"/>
    <lineage>
        <taxon>Bacteria</taxon>
        <taxon>Thermotogati</taxon>
        <taxon>Deinococcota</taxon>
        <taxon>Deinococci</taxon>
        <taxon>Deinococcales</taxon>
        <taxon>Deinococcaceae</taxon>
        <taxon>Deinococcus</taxon>
    </lineage>
</organism>
<dbReference type="PANTHER" id="PTHR13799">
    <property type="entry name" value="NGG1 INTERACTING FACTOR 3"/>
    <property type="match status" value="1"/>
</dbReference>
<evidence type="ECO:0000256" key="1">
    <source>
        <dbReference type="ARBA" id="ARBA00006964"/>
    </source>
</evidence>
<dbReference type="Pfam" id="PF01784">
    <property type="entry name" value="DUF34_NIF3"/>
    <property type="match status" value="1"/>
</dbReference>
<keyword evidence="5" id="KW-1185">Reference proteome</keyword>
<dbReference type="HOGENOM" id="CLU_102972_0_0_0"/>
<dbReference type="STRING" id="693977.Deipr_1101"/>
<dbReference type="EMBL" id="CP002536">
    <property type="protein sequence ID" value="ADY26253.1"/>
    <property type="molecule type" value="Genomic_DNA"/>
</dbReference>
<dbReference type="AlphaFoldDB" id="F0RNB1"/>
<dbReference type="InterPro" id="IPR036069">
    <property type="entry name" value="DUF34/NIF3_sf"/>
</dbReference>
<dbReference type="PANTHER" id="PTHR13799:SF14">
    <property type="entry name" value="GTP CYCLOHYDROLASE 1 TYPE 2 HOMOLOG"/>
    <property type="match status" value="1"/>
</dbReference>
<dbReference type="eggNOG" id="COG0327">
    <property type="taxonomic scope" value="Bacteria"/>
</dbReference>
<dbReference type="GO" id="GO:0005737">
    <property type="term" value="C:cytoplasm"/>
    <property type="evidence" value="ECO:0007669"/>
    <property type="project" value="TreeGrafter"/>
</dbReference>
<name>F0RNB1_DEIPM</name>
<accession>F0RNB1</accession>
<sequence>MPVRRLALTLDWRDVPADVGTDAVFIHRDRGAAAHLPELTLLGSHDGFDLHLTTGPNSALAQALGWQEVQEVRDEAGTLRGLSAMPPQSSFTALHSRLEAEFGPAEFALEPAQAEAGSSPPLRVALMNATRPALVRQAAAQGVNVYLTGDMRPSALSSLEECGVGILALGHRPTEEWGLRQLARELQGAFTGLQTEVLAAGAQR</sequence>
<dbReference type="KEGG" id="dpt:Deipr_1101"/>
<dbReference type="InterPro" id="IPR002678">
    <property type="entry name" value="DUF34/NIF3"/>
</dbReference>
<reference evidence="4 5" key="2">
    <citation type="journal article" date="2012" name="Stand. Genomic Sci.">
        <title>Complete genome sequence of the orange-red pigmented, radioresistant Deinococcus proteolyticus type strain (MRP(T)).</title>
        <authorList>
            <person name="Copeland A."/>
            <person name="Zeytun A."/>
            <person name="Yassawong M."/>
            <person name="Nolan M."/>
            <person name="Lucas S."/>
            <person name="Hammon N."/>
            <person name="Deshpande S."/>
            <person name="Cheng J.F."/>
            <person name="Han C."/>
            <person name="Tapia R."/>
            <person name="Goodwin L.A."/>
            <person name="Pitluck S."/>
            <person name="Mavromatis K."/>
            <person name="Liolios K."/>
            <person name="Pagani I."/>
            <person name="Ivanova N."/>
            <person name="Mikhailova N."/>
            <person name="Pati A."/>
            <person name="Chen A."/>
            <person name="Palaniappan K."/>
            <person name="Land M."/>
            <person name="Hauser L."/>
            <person name="Jeffries C.D."/>
            <person name="Brambilla E.M."/>
            <person name="Rohde M."/>
            <person name="Sikorski J."/>
            <person name="Pukall R."/>
            <person name="Goker M."/>
            <person name="Detter J.C."/>
            <person name="Woyke T."/>
            <person name="Bristow J."/>
            <person name="Eisen J.A."/>
            <person name="Markowitz V."/>
            <person name="Hugenholtz P."/>
            <person name="Kyrpides N.C."/>
            <person name="Klenk H.P."/>
            <person name="Lapidus A."/>
        </authorList>
    </citation>
    <scope>NUCLEOTIDE SEQUENCE [LARGE SCALE GENOMIC DNA]</scope>
    <source>
        <strain evidence="5">ATCC 35074 / DSM 20540 / JCM 6276 / NBRC 101906 / NCIMB 13154 / VKM Ac-1939 / CCM 2703 / MRP</strain>
    </source>
</reference>
<feature type="binding site" evidence="3">
    <location>
        <position position="175"/>
    </location>
    <ligand>
        <name>a divalent metal cation</name>
        <dbReference type="ChEBI" id="CHEBI:60240"/>
        <label>1</label>
    </ligand>
</feature>
<evidence type="ECO:0000256" key="3">
    <source>
        <dbReference type="PIRSR" id="PIRSR602678-1"/>
    </source>
</evidence>
<dbReference type="GO" id="GO:0046872">
    <property type="term" value="F:metal ion binding"/>
    <property type="evidence" value="ECO:0007669"/>
    <property type="project" value="UniProtKB-KW"/>
</dbReference>
<dbReference type="Proteomes" id="UP000007718">
    <property type="component" value="Chromosome"/>
</dbReference>
<evidence type="ECO:0000256" key="2">
    <source>
        <dbReference type="ARBA" id="ARBA00022723"/>
    </source>
</evidence>
<proteinExistence type="inferred from homology"/>
<reference evidence="5" key="1">
    <citation type="submission" date="2011-02" db="EMBL/GenBank/DDBJ databases">
        <title>The complete sequence of chromosome of Deinococcus proteolyticus DSM 20540.</title>
        <authorList>
            <consortium name="US DOE Joint Genome Institute (JGI-PGF)"/>
            <person name="Lucas S."/>
            <person name="Copeland A."/>
            <person name="Lapidus A."/>
            <person name="Bruce D."/>
            <person name="Goodwin L."/>
            <person name="Pitluck S."/>
            <person name="Kyrpides N."/>
            <person name="Mavromatis K."/>
            <person name="Pagani I."/>
            <person name="Ivanova N."/>
            <person name="Ovchinnikova G."/>
            <person name="Zeytun A."/>
            <person name="Detter J.C."/>
            <person name="Han C."/>
            <person name="Land M."/>
            <person name="Hauser L."/>
            <person name="Markowitz V."/>
            <person name="Cheng J.-F."/>
            <person name="Hugenholtz P."/>
            <person name="Woyke T."/>
            <person name="Wu D."/>
            <person name="Pukall R."/>
            <person name="Steenblock K."/>
            <person name="Brambilla E."/>
            <person name="Klenk H.-P."/>
            <person name="Eisen J.A."/>
        </authorList>
    </citation>
    <scope>NUCLEOTIDE SEQUENCE [LARGE SCALE GENOMIC DNA]</scope>
    <source>
        <strain evidence="5">ATCC 35074 / DSM 20540 / JCM 6276 / NBRC 101906 / NCIMB 13154 / VKM Ac-1939 / CCM 2703 / MRP</strain>
    </source>
</reference>
<gene>
    <name evidence="4" type="ordered locus">Deipr_1101</name>
</gene>
<protein>
    <submittedName>
        <fullName evidence="4">NGG1p interacting factor 3 protein, NIF3</fullName>
    </submittedName>
</protein>
<evidence type="ECO:0000313" key="4">
    <source>
        <dbReference type="EMBL" id="ADY26253.1"/>
    </source>
</evidence>
<dbReference type="SUPFAM" id="SSF102705">
    <property type="entry name" value="NIF3 (NGG1p interacting factor 3)-like"/>
    <property type="match status" value="1"/>
</dbReference>
<keyword evidence="2 3" id="KW-0479">Metal-binding</keyword>